<evidence type="ECO:0000259" key="8">
    <source>
        <dbReference type="PROSITE" id="PS51779"/>
    </source>
</evidence>
<dbReference type="InterPro" id="IPR039910">
    <property type="entry name" value="D15-like"/>
</dbReference>
<keyword evidence="2" id="KW-1134">Transmembrane beta strand</keyword>
<feature type="non-terminal residue" evidence="9">
    <location>
        <position position="375"/>
    </location>
</feature>
<evidence type="ECO:0000256" key="7">
    <source>
        <dbReference type="NCBIfam" id="TIGR03303"/>
    </source>
</evidence>
<protein>
    <recommendedName>
        <fullName evidence="7">Outer membrane protein assembly factor BamA</fullName>
    </recommendedName>
</protein>
<keyword evidence="6" id="KW-0998">Cell outer membrane</keyword>
<dbReference type="AlphaFoldDB" id="A0A7V0LU50"/>
<dbReference type="PROSITE" id="PS51779">
    <property type="entry name" value="POTRA"/>
    <property type="match status" value="3"/>
</dbReference>
<keyword evidence="5" id="KW-0472">Membrane</keyword>
<proteinExistence type="predicted"/>
<keyword evidence="3" id="KW-0812">Transmembrane</keyword>
<dbReference type="InterPro" id="IPR010827">
    <property type="entry name" value="BamA/TamA_POTRA"/>
</dbReference>
<comment type="caution">
    <text evidence="9">The sequence shown here is derived from an EMBL/GenBank/DDBJ whole genome shotgun (WGS) entry which is preliminary data.</text>
</comment>
<dbReference type="Pfam" id="PF07244">
    <property type="entry name" value="POTRA"/>
    <property type="match status" value="4"/>
</dbReference>
<feature type="domain" description="POTRA" evidence="8">
    <location>
        <begin position="165"/>
        <end position="248"/>
    </location>
</feature>
<dbReference type="Proteomes" id="UP000886381">
    <property type="component" value="Unassembled WGS sequence"/>
</dbReference>
<dbReference type="NCBIfam" id="TIGR03303">
    <property type="entry name" value="OM_YaeT"/>
    <property type="match status" value="1"/>
</dbReference>
<sequence>MILFNFLLAFGLSVNSVTINGVKWGSETVYRTVFDIREGQRIDILTLRSVLKKAYRTEYFSDLAVKGIIKENCIDLIFDIKENPRLREISFQGNKKVKSKKIVDTLDIHKGIPLSPATLFRWKHFIEEMYRDKGYYGTKVEIKVGEVDEKGFADATVSIHEGKKARIKKIEFVGNHEIPDTKLKKAMKTKEKRWPFRSGKLEDEKFQEDLDRIVDYYRDHGFLEARVDSFKIDTRDKEIYIKIFVFEGQKYRLGRLDFQGNSLFSSDFLKKLVKLKEGDVFSQKKLDESLANIAGLYGDSGYIYVNILPEQHVREDSILDLTLHVFENHRVRVRKIDIEGNTKTLDEVIRREIDLLPGEYFSRQKVIKSQRDLYY</sequence>
<feature type="domain" description="POTRA" evidence="8">
    <location>
        <begin position="84"/>
        <end position="162"/>
    </location>
</feature>
<evidence type="ECO:0000256" key="1">
    <source>
        <dbReference type="ARBA" id="ARBA00004370"/>
    </source>
</evidence>
<dbReference type="PANTHER" id="PTHR12815">
    <property type="entry name" value="SORTING AND ASSEMBLY MACHINERY SAMM50 PROTEIN FAMILY MEMBER"/>
    <property type="match status" value="1"/>
</dbReference>
<keyword evidence="4" id="KW-0732">Signal</keyword>
<evidence type="ECO:0000256" key="6">
    <source>
        <dbReference type="ARBA" id="ARBA00023237"/>
    </source>
</evidence>
<evidence type="ECO:0000256" key="4">
    <source>
        <dbReference type="ARBA" id="ARBA00022729"/>
    </source>
</evidence>
<evidence type="ECO:0000313" key="9">
    <source>
        <dbReference type="EMBL" id="HDL60213.1"/>
    </source>
</evidence>
<name>A0A7V0LU50_UNCW3</name>
<gene>
    <name evidence="9" type="primary">bamA</name>
    <name evidence="9" type="ORF">ENH14_02030</name>
</gene>
<reference evidence="9" key="1">
    <citation type="journal article" date="2020" name="mSystems">
        <title>Genome- and Community-Level Interaction Insights into Carbon Utilization and Element Cycling Functions of Hydrothermarchaeota in Hydrothermal Sediment.</title>
        <authorList>
            <person name="Zhou Z."/>
            <person name="Liu Y."/>
            <person name="Xu W."/>
            <person name="Pan J."/>
            <person name="Luo Z.H."/>
            <person name="Li M."/>
        </authorList>
    </citation>
    <scope>NUCLEOTIDE SEQUENCE [LARGE SCALE GENOMIC DNA]</scope>
    <source>
        <strain evidence="9">HyVt-28</strain>
    </source>
</reference>
<dbReference type="Gene3D" id="3.10.20.310">
    <property type="entry name" value="membrane protein fhac"/>
    <property type="match status" value="5"/>
</dbReference>
<evidence type="ECO:0000256" key="5">
    <source>
        <dbReference type="ARBA" id="ARBA00023136"/>
    </source>
</evidence>
<dbReference type="InterPro" id="IPR034746">
    <property type="entry name" value="POTRA"/>
</dbReference>
<dbReference type="GO" id="GO:0009279">
    <property type="term" value="C:cell outer membrane"/>
    <property type="evidence" value="ECO:0007669"/>
    <property type="project" value="UniProtKB-UniRule"/>
</dbReference>
<evidence type="ECO:0000256" key="3">
    <source>
        <dbReference type="ARBA" id="ARBA00022692"/>
    </source>
</evidence>
<dbReference type="PANTHER" id="PTHR12815:SF47">
    <property type="entry name" value="TRANSLOCATION AND ASSEMBLY MODULE SUBUNIT TAMA"/>
    <property type="match status" value="1"/>
</dbReference>
<evidence type="ECO:0000256" key="2">
    <source>
        <dbReference type="ARBA" id="ARBA00022452"/>
    </source>
</evidence>
<feature type="domain" description="POTRA" evidence="8">
    <location>
        <begin position="251"/>
        <end position="328"/>
    </location>
</feature>
<comment type="subcellular location">
    <subcellularLocation>
        <location evidence="1">Membrane</location>
    </subcellularLocation>
</comment>
<accession>A0A7V0LU50</accession>
<dbReference type="InterPro" id="IPR023707">
    <property type="entry name" value="OM_assembly_BamA"/>
</dbReference>
<dbReference type="GO" id="GO:0071709">
    <property type="term" value="P:membrane assembly"/>
    <property type="evidence" value="ECO:0007669"/>
    <property type="project" value="InterPro"/>
</dbReference>
<organism evidence="9">
    <name type="scientific">candidate division WOR-3 bacterium</name>
    <dbReference type="NCBI Taxonomy" id="2052148"/>
    <lineage>
        <taxon>Bacteria</taxon>
        <taxon>Bacteria division WOR-3</taxon>
    </lineage>
</organism>
<dbReference type="EMBL" id="DRDR01000086">
    <property type="protein sequence ID" value="HDL60213.1"/>
    <property type="molecule type" value="Genomic_DNA"/>
</dbReference>